<dbReference type="GO" id="GO:0005524">
    <property type="term" value="F:ATP binding"/>
    <property type="evidence" value="ECO:0007669"/>
    <property type="project" value="UniProtKB-UniRule"/>
</dbReference>
<feature type="compositionally biased region" description="Basic residues" evidence="11">
    <location>
        <begin position="318"/>
        <end position="331"/>
    </location>
</feature>
<dbReference type="PANTHER" id="PTHR43895:SF32">
    <property type="entry name" value="SERINE_THREONINE-PROTEIN KINASE CHK1"/>
    <property type="match status" value="1"/>
</dbReference>
<feature type="compositionally biased region" description="Basic and acidic residues" evidence="11">
    <location>
        <begin position="307"/>
        <end position="317"/>
    </location>
</feature>
<evidence type="ECO:0000256" key="10">
    <source>
        <dbReference type="RuleBase" id="RU000304"/>
    </source>
</evidence>
<dbReference type="InterPro" id="IPR017441">
    <property type="entry name" value="Protein_kinase_ATP_BS"/>
</dbReference>
<keyword evidence="4 9" id="KW-0547">Nucleotide-binding</keyword>
<dbReference type="PANTHER" id="PTHR43895">
    <property type="entry name" value="CALCIUM/CALMODULIN-DEPENDENT PROTEIN KINASE KINASE-RELATED"/>
    <property type="match status" value="1"/>
</dbReference>
<comment type="similarity">
    <text evidence="10">Belongs to the protein kinase superfamily.</text>
</comment>
<evidence type="ECO:0000256" key="9">
    <source>
        <dbReference type="PROSITE-ProRule" id="PRU10141"/>
    </source>
</evidence>
<reference evidence="13" key="1">
    <citation type="submission" date="2021-01" db="EMBL/GenBank/DDBJ databases">
        <authorList>
            <person name="Corre E."/>
            <person name="Pelletier E."/>
            <person name="Niang G."/>
            <person name="Scheremetjew M."/>
            <person name="Finn R."/>
            <person name="Kale V."/>
            <person name="Holt S."/>
            <person name="Cochrane G."/>
            <person name="Meng A."/>
            <person name="Brown T."/>
            <person name="Cohen L."/>
        </authorList>
    </citation>
    <scope>NUCLEOTIDE SEQUENCE</scope>
    <source>
        <strain evidence="13">CCMP1661</strain>
    </source>
</reference>
<dbReference type="AlphaFoldDB" id="A0A7S2UW55"/>
<dbReference type="InterPro" id="IPR008271">
    <property type="entry name" value="Ser/Thr_kinase_AS"/>
</dbReference>
<dbReference type="GO" id="GO:0004674">
    <property type="term" value="F:protein serine/threonine kinase activity"/>
    <property type="evidence" value="ECO:0007669"/>
    <property type="project" value="UniProtKB-KW"/>
</dbReference>
<evidence type="ECO:0000256" key="2">
    <source>
        <dbReference type="ARBA" id="ARBA00022527"/>
    </source>
</evidence>
<evidence type="ECO:0000256" key="5">
    <source>
        <dbReference type="ARBA" id="ARBA00022777"/>
    </source>
</evidence>
<keyword evidence="3" id="KW-0808">Transferase</keyword>
<dbReference type="GO" id="GO:0007165">
    <property type="term" value="P:signal transduction"/>
    <property type="evidence" value="ECO:0007669"/>
    <property type="project" value="TreeGrafter"/>
</dbReference>
<proteinExistence type="inferred from homology"/>
<dbReference type="EC" id="2.7.11.1" evidence="1"/>
<evidence type="ECO:0000256" key="3">
    <source>
        <dbReference type="ARBA" id="ARBA00022679"/>
    </source>
</evidence>
<evidence type="ECO:0000256" key="8">
    <source>
        <dbReference type="ARBA" id="ARBA00048679"/>
    </source>
</evidence>
<dbReference type="SUPFAM" id="SSF56112">
    <property type="entry name" value="Protein kinase-like (PK-like)"/>
    <property type="match status" value="1"/>
</dbReference>
<evidence type="ECO:0000256" key="1">
    <source>
        <dbReference type="ARBA" id="ARBA00012513"/>
    </source>
</evidence>
<feature type="compositionally biased region" description="Acidic residues" evidence="11">
    <location>
        <begin position="474"/>
        <end position="486"/>
    </location>
</feature>
<accession>A0A7S2UW55</accession>
<dbReference type="SMART" id="SM00220">
    <property type="entry name" value="S_TKc"/>
    <property type="match status" value="1"/>
</dbReference>
<dbReference type="InterPro" id="IPR000719">
    <property type="entry name" value="Prot_kinase_dom"/>
</dbReference>
<protein>
    <recommendedName>
        <fullName evidence="1">non-specific serine/threonine protein kinase</fullName>
        <ecNumber evidence="1">2.7.11.1</ecNumber>
    </recommendedName>
</protein>
<keyword evidence="2 10" id="KW-0723">Serine/threonine-protein kinase</keyword>
<feature type="region of interest" description="Disordered" evidence="11">
    <location>
        <begin position="452"/>
        <end position="486"/>
    </location>
</feature>
<dbReference type="PROSITE" id="PS00108">
    <property type="entry name" value="PROTEIN_KINASE_ST"/>
    <property type="match status" value="1"/>
</dbReference>
<sequence length="486" mass="54482">MAQYLNSGNMQERMMGQYTIGRTLGSGMSGKVKLAKNNTTGEVVALKLIQRSTLNERSRQNLVNEINAMKAVNHPNVLNLKDVEEDAQYPKKNGTNKQVVMLVLEIASNGELFDYLMHTGPFSEAVARTYFSQMISALEECHRQGIAHRDIKPENLFLDDSFQLKVADFGLSAMTDHLLKTECGTRSYMAPEILGNQRYDGKKADIWSAGVVLFIMMTGHPPFQIALPQDWWFNEIQHRRHERFWQAHLRTTPNFPPEAQSFLNTIFTASPDDRTTIEGMKSHPWMSGPILTGSELQQEMVDRKHRVDGEKERERAAARAKKAQQPHRGNRRRVDPFASNTHRAIAPPLLPAHMDQTAAVFYSSEAPDALLERLEGACQQMEGRVLKQKPEKFKLKVAFGNTVQATLQVFRTNPDEEADDIVAFALEKKMGDVLDFQKIQKGLMEKVHDVLGGSTEGEGAGAGEGADVPKPEGNQEEVLGDDVELI</sequence>
<evidence type="ECO:0000259" key="12">
    <source>
        <dbReference type="PROSITE" id="PS50011"/>
    </source>
</evidence>
<gene>
    <name evidence="13" type="ORF">FJAP1339_LOCUS3526</name>
</gene>
<evidence type="ECO:0000256" key="7">
    <source>
        <dbReference type="ARBA" id="ARBA00047899"/>
    </source>
</evidence>
<feature type="region of interest" description="Disordered" evidence="11">
    <location>
        <begin position="307"/>
        <end position="334"/>
    </location>
</feature>
<organism evidence="13">
    <name type="scientific">Fibrocapsa japonica</name>
    <dbReference type="NCBI Taxonomy" id="94617"/>
    <lineage>
        <taxon>Eukaryota</taxon>
        <taxon>Sar</taxon>
        <taxon>Stramenopiles</taxon>
        <taxon>Ochrophyta</taxon>
        <taxon>Raphidophyceae</taxon>
        <taxon>Chattonellales</taxon>
        <taxon>Chattonellaceae</taxon>
        <taxon>Fibrocapsa</taxon>
    </lineage>
</organism>
<keyword evidence="6 9" id="KW-0067">ATP-binding</keyword>
<evidence type="ECO:0000256" key="11">
    <source>
        <dbReference type="SAM" id="MobiDB-lite"/>
    </source>
</evidence>
<dbReference type="PROSITE" id="PS50011">
    <property type="entry name" value="PROTEIN_KINASE_DOM"/>
    <property type="match status" value="1"/>
</dbReference>
<feature type="compositionally biased region" description="Gly residues" evidence="11">
    <location>
        <begin position="454"/>
        <end position="464"/>
    </location>
</feature>
<dbReference type="FunFam" id="1.10.510.10:FF:000571">
    <property type="entry name" value="Maternal embryonic leucine zipper kinase"/>
    <property type="match status" value="1"/>
</dbReference>
<feature type="domain" description="Protein kinase" evidence="12">
    <location>
        <begin position="18"/>
        <end position="286"/>
    </location>
</feature>
<evidence type="ECO:0000256" key="4">
    <source>
        <dbReference type="ARBA" id="ARBA00022741"/>
    </source>
</evidence>
<comment type="catalytic activity">
    <reaction evidence="7">
        <text>L-threonyl-[protein] + ATP = O-phospho-L-threonyl-[protein] + ADP + H(+)</text>
        <dbReference type="Rhea" id="RHEA:46608"/>
        <dbReference type="Rhea" id="RHEA-COMP:11060"/>
        <dbReference type="Rhea" id="RHEA-COMP:11605"/>
        <dbReference type="ChEBI" id="CHEBI:15378"/>
        <dbReference type="ChEBI" id="CHEBI:30013"/>
        <dbReference type="ChEBI" id="CHEBI:30616"/>
        <dbReference type="ChEBI" id="CHEBI:61977"/>
        <dbReference type="ChEBI" id="CHEBI:456216"/>
        <dbReference type="EC" id="2.7.11.1"/>
    </reaction>
</comment>
<evidence type="ECO:0000313" key="13">
    <source>
        <dbReference type="EMBL" id="CAD9861005.1"/>
    </source>
</evidence>
<feature type="binding site" evidence="9">
    <location>
        <position position="47"/>
    </location>
    <ligand>
        <name>ATP</name>
        <dbReference type="ChEBI" id="CHEBI:30616"/>
    </ligand>
</feature>
<name>A0A7S2UW55_9STRA</name>
<dbReference type="PROSITE" id="PS00107">
    <property type="entry name" value="PROTEIN_KINASE_ATP"/>
    <property type="match status" value="1"/>
</dbReference>
<keyword evidence="5" id="KW-0418">Kinase</keyword>
<evidence type="ECO:0000256" key="6">
    <source>
        <dbReference type="ARBA" id="ARBA00022840"/>
    </source>
</evidence>
<dbReference type="Pfam" id="PF00069">
    <property type="entry name" value="Pkinase"/>
    <property type="match status" value="1"/>
</dbReference>
<comment type="catalytic activity">
    <reaction evidence="8">
        <text>L-seryl-[protein] + ATP = O-phospho-L-seryl-[protein] + ADP + H(+)</text>
        <dbReference type="Rhea" id="RHEA:17989"/>
        <dbReference type="Rhea" id="RHEA-COMP:9863"/>
        <dbReference type="Rhea" id="RHEA-COMP:11604"/>
        <dbReference type="ChEBI" id="CHEBI:15378"/>
        <dbReference type="ChEBI" id="CHEBI:29999"/>
        <dbReference type="ChEBI" id="CHEBI:30616"/>
        <dbReference type="ChEBI" id="CHEBI:83421"/>
        <dbReference type="ChEBI" id="CHEBI:456216"/>
        <dbReference type="EC" id="2.7.11.1"/>
    </reaction>
</comment>
<dbReference type="InterPro" id="IPR011009">
    <property type="entry name" value="Kinase-like_dom_sf"/>
</dbReference>
<dbReference type="Gene3D" id="1.10.510.10">
    <property type="entry name" value="Transferase(Phosphotransferase) domain 1"/>
    <property type="match status" value="1"/>
</dbReference>
<dbReference type="EMBL" id="HBHR01007198">
    <property type="protein sequence ID" value="CAD9861005.1"/>
    <property type="molecule type" value="Transcribed_RNA"/>
</dbReference>